<evidence type="ECO:0000256" key="1">
    <source>
        <dbReference type="ARBA" id="ARBA00022553"/>
    </source>
</evidence>
<dbReference type="InterPro" id="IPR036361">
    <property type="entry name" value="SAP_dom_sf"/>
</dbReference>
<protein>
    <submittedName>
        <fullName evidence="6">Uncharacterized protein LOC106816318</fullName>
    </submittedName>
</protein>
<organism evidence="5 6">
    <name type="scientific">Priapulus caudatus</name>
    <name type="common">Priapulid worm</name>
    <dbReference type="NCBI Taxonomy" id="37621"/>
    <lineage>
        <taxon>Eukaryota</taxon>
        <taxon>Metazoa</taxon>
        <taxon>Ecdysozoa</taxon>
        <taxon>Scalidophora</taxon>
        <taxon>Priapulida</taxon>
        <taxon>Priapulimorpha</taxon>
        <taxon>Priapulimorphida</taxon>
        <taxon>Priapulidae</taxon>
        <taxon>Priapulus</taxon>
    </lineage>
</organism>
<accession>A0ABM1EW14</accession>
<gene>
    <name evidence="6" type="primary">LOC106816318</name>
</gene>
<reference evidence="6" key="1">
    <citation type="submission" date="2025-08" db="UniProtKB">
        <authorList>
            <consortium name="RefSeq"/>
        </authorList>
    </citation>
    <scope>IDENTIFICATION</scope>
</reference>
<dbReference type="InterPro" id="IPR052240">
    <property type="entry name" value="SAP_domain_ribonucleoprotein"/>
</dbReference>
<keyword evidence="5" id="KW-1185">Reference proteome</keyword>
<evidence type="ECO:0000259" key="4">
    <source>
        <dbReference type="PROSITE" id="PS50800"/>
    </source>
</evidence>
<dbReference type="GeneID" id="106816318"/>
<comment type="similarity">
    <text evidence="2">Belongs to the SAP domain-containing ribonucleoprotein family.</text>
</comment>
<dbReference type="PANTHER" id="PTHR46551">
    <property type="entry name" value="SAP DOMAIN-CONTAINING RIBONUCLEOPROTEIN"/>
    <property type="match status" value="1"/>
</dbReference>
<dbReference type="SMART" id="SM00513">
    <property type="entry name" value="SAP"/>
    <property type="match status" value="1"/>
</dbReference>
<dbReference type="PROSITE" id="PS50800">
    <property type="entry name" value="SAP"/>
    <property type="match status" value="1"/>
</dbReference>
<dbReference type="Pfam" id="PF02037">
    <property type="entry name" value="SAP"/>
    <property type="match status" value="1"/>
</dbReference>
<feature type="region of interest" description="Disordered" evidence="3">
    <location>
        <begin position="83"/>
        <end position="143"/>
    </location>
</feature>
<feature type="domain" description="SAP" evidence="4">
    <location>
        <begin position="48"/>
        <end position="82"/>
    </location>
</feature>
<sequence length="569" mass="62668">MQFTVEEFTEKFRELRLSVSEKEGLKADLVTRLYDCLQEEEKRIHDKLTTWKVKDLKDELRKVGLPVSGLKADLVTRLQRYYGGQDGDNNTTTCETFQSSAPLSAPPAPPSAPPAPPSAPPAPPSAPPAPPSAPPAPQTCSEGHTVGHTGHCIICEQNQEFQESLAQQEAIAAEPEQQARVSRAQQETVARRPTSPLAQLVQECNARLSGRALLCIMRDAAIDSMLEELKRLDSGTGFSVVFVSEEGQDGGGLMRELNSLILQEWRSSVLSNSSGRGFSIDATSLDEGDFRTLGRYVGTTTAQGTVGLPVFSSPLARYIITSSLGDVEPSHFETIEQTELAEKLMNCCLQDVDEVIDRPTIGCSKPITALSEADRARWVRGLFRRDVLSHQMNAVVDFQAGLQPMLDIWKSTPEAVEAAIQFLSRDSIPDLTEAAFLQLFELNSCGKERSQLYKDENAAYYWFQSFLEDVHRGLATCKTEAQREDFQPPVEDIAIRVSDVLMFFTGSTTVPPGGFSSVIMLHFDRECKLPRINTCALNATMPLNAIATHRKGKNNYCYWLLPGSGFGAN</sequence>
<dbReference type="Gene3D" id="1.10.720.30">
    <property type="entry name" value="SAP domain"/>
    <property type="match status" value="1"/>
</dbReference>
<evidence type="ECO:0000256" key="3">
    <source>
        <dbReference type="SAM" id="MobiDB-lite"/>
    </source>
</evidence>
<evidence type="ECO:0000256" key="2">
    <source>
        <dbReference type="ARBA" id="ARBA00046328"/>
    </source>
</evidence>
<dbReference type="InterPro" id="IPR035983">
    <property type="entry name" value="Hect_E3_ubiquitin_ligase"/>
</dbReference>
<dbReference type="RefSeq" id="XP_014676385.1">
    <property type="nucleotide sequence ID" value="XM_014820899.1"/>
</dbReference>
<dbReference type="InterPro" id="IPR003034">
    <property type="entry name" value="SAP_dom"/>
</dbReference>
<feature type="region of interest" description="Disordered" evidence="3">
    <location>
        <begin position="168"/>
        <end position="193"/>
    </location>
</feature>
<dbReference type="SUPFAM" id="SSF68906">
    <property type="entry name" value="SAP domain"/>
    <property type="match status" value="1"/>
</dbReference>
<feature type="compositionally biased region" description="Polar residues" evidence="3">
    <location>
        <begin position="87"/>
        <end position="98"/>
    </location>
</feature>
<dbReference type="Gene3D" id="3.90.1750.10">
    <property type="entry name" value="Hect, E3 ligase catalytic domains"/>
    <property type="match status" value="1"/>
</dbReference>
<dbReference type="SUPFAM" id="SSF56204">
    <property type="entry name" value="Hect, E3 ligase catalytic domain"/>
    <property type="match status" value="1"/>
</dbReference>
<proteinExistence type="inferred from homology"/>
<feature type="compositionally biased region" description="Low complexity" evidence="3">
    <location>
        <begin position="168"/>
        <end position="179"/>
    </location>
</feature>
<dbReference type="PANTHER" id="PTHR46551:SF1">
    <property type="entry name" value="SAP DOMAIN-CONTAINING RIBONUCLEOPROTEIN"/>
    <property type="match status" value="1"/>
</dbReference>
<evidence type="ECO:0000313" key="6">
    <source>
        <dbReference type="RefSeq" id="XP_014676385.1"/>
    </source>
</evidence>
<feature type="compositionally biased region" description="Pro residues" evidence="3">
    <location>
        <begin position="104"/>
        <end position="137"/>
    </location>
</feature>
<keyword evidence="1" id="KW-0597">Phosphoprotein</keyword>
<dbReference type="Proteomes" id="UP000695022">
    <property type="component" value="Unplaced"/>
</dbReference>
<evidence type="ECO:0000313" key="5">
    <source>
        <dbReference type="Proteomes" id="UP000695022"/>
    </source>
</evidence>
<name>A0ABM1EW14_PRICU</name>